<evidence type="ECO:0000256" key="6">
    <source>
        <dbReference type="ARBA" id="ARBA00022723"/>
    </source>
</evidence>
<dbReference type="STRING" id="7165.Q7Q4E1"/>
<dbReference type="PANTHER" id="PTHR24291">
    <property type="entry name" value="CYTOCHROME P450 FAMILY 4"/>
    <property type="match status" value="1"/>
</dbReference>
<dbReference type="InterPro" id="IPR002401">
    <property type="entry name" value="Cyt_P450_E_grp-I"/>
</dbReference>
<dbReference type="PhylomeDB" id="Q7Q4E1"/>
<comment type="caution">
    <text evidence="15">The sequence shown here is derived from an EMBL/GenBank/DDBJ whole genome shotgun (WGS) entry which is preliminary data.</text>
</comment>
<dbReference type="InterPro" id="IPR017972">
    <property type="entry name" value="Cyt_P450_CS"/>
</dbReference>
<dbReference type="Gene3D" id="1.10.630.10">
    <property type="entry name" value="Cytochrome P450"/>
    <property type="match status" value="1"/>
</dbReference>
<feature type="transmembrane region" description="Helical" evidence="14">
    <location>
        <begin position="222"/>
        <end position="239"/>
    </location>
</feature>
<comment type="subcellular location">
    <subcellularLocation>
        <location evidence="3">Endoplasmic reticulum membrane</location>
        <topology evidence="3">Peripheral membrane protein</topology>
    </subcellularLocation>
    <subcellularLocation>
        <location evidence="2">Microsome membrane</location>
        <topology evidence="2">Peripheral membrane protein</topology>
    </subcellularLocation>
</comment>
<dbReference type="VEuPathDB" id="VectorBase:AGAMI1_003645"/>
<dbReference type="InterPro" id="IPR001128">
    <property type="entry name" value="Cyt_P450"/>
</dbReference>
<dbReference type="HOGENOM" id="CLU_001570_5_1_1"/>
<reference evidence="15" key="5">
    <citation type="submission" date="2011-05" db="EMBL/GenBank/DDBJ databases">
        <authorList>
            <consortium name="VectorBase"/>
        </authorList>
    </citation>
    <scope>NUCLEOTIDE SEQUENCE</scope>
    <source>
        <strain evidence="15">PEST</strain>
    </source>
</reference>
<dbReference type="PRINTS" id="PR00385">
    <property type="entry name" value="P450"/>
</dbReference>
<evidence type="ECO:0000256" key="13">
    <source>
        <dbReference type="RuleBase" id="RU000461"/>
    </source>
</evidence>
<dbReference type="GO" id="GO:0005506">
    <property type="term" value="F:iron ion binding"/>
    <property type="evidence" value="ECO:0007669"/>
    <property type="project" value="InterPro"/>
</dbReference>
<dbReference type="GO" id="GO:0016705">
    <property type="term" value="F:oxidoreductase activity, acting on paired donors, with incorporation or reduction of molecular oxygen"/>
    <property type="evidence" value="ECO:0007669"/>
    <property type="project" value="InterPro"/>
</dbReference>
<reference evidence="15" key="1">
    <citation type="journal article" date="2002" name="Science">
        <title>The genome sequence of the malaria mosquito Anopheles gambiae.</title>
        <authorList>
            <person name="Holt R.A."/>
            <person name="Subramanian G.M."/>
            <person name="Halpern A."/>
            <person name="Sutton G.G."/>
            <person name="Charlab R."/>
            <person name="Nusskern D.R."/>
            <person name="Wincker P."/>
            <person name="Clark A.G."/>
            <person name="Ribeiro J.M."/>
            <person name="Wides R."/>
            <person name="Salzberg S.L."/>
            <person name="Loftus B."/>
            <person name="Yandell M."/>
            <person name="Majoros W.H."/>
            <person name="Rusch D.B."/>
            <person name="Lai Z."/>
            <person name="Kraft C.L."/>
            <person name="Abril J.F."/>
            <person name="Anthouard V."/>
            <person name="Arensburger P."/>
            <person name="Atkinson P.W."/>
            <person name="Baden H."/>
            <person name="de Berardinis V."/>
            <person name="Baldwin D."/>
            <person name="Benes V."/>
            <person name="Biedler J."/>
            <person name="Blass C."/>
            <person name="Bolanos R."/>
            <person name="Boscus D."/>
            <person name="Barnstead M."/>
            <person name="Cai S."/>
            <person name="Center A."/>
            <person name="Chaturverdi K."/>
            <person name="Christophides G.K."/>
            <person name="Chrystal M.A."/>
            <person name="Clamp M."/>
            <person name="Cravchik A."/>
            <person name="Curwen V."/>
            <person name="Dana A."/>
            <person name="Delcher A."/>
            <person name="Dew I."/>
            <person name="Evans C.A."/>
            <person name="Flanigan M."/>
            <person name="Grundschober-Freimoser A."/>
            <person name="Friedli L."/>
            <person name="Gu Z."/>
            <person name="Guan P."/>
            <person name="Guigo R."/>
            <person name="Hillenmeyer M.E."/>
            <person name="Hladun S.L."/>
            <person name="Hogan J.R."/>
            <person name="Hong Y.S."/>
            <person name="Hoover J."/>
            <person name="Jaillon O."/>
            <person name="Ke Z."/>
            <person name="Kodira C."/>
            <person name="Kokoza E."/>
            <person name="Koutsos A."/>
            <person name="Letunic I."/>
            <person name="Levitsky A."/>
            <person name="Liang Y."/>
            <person name="Lin J.J."/>
            <person name="Lobo N.F."/>
            <person name="Lopez J.R."/>
            <person name="Malek J.A."/>
            <person name="McIntosh T.C."/>
            <person name="Meister S."/>
            <person name="Miller J."/>
            <person name="Mobarry C."/>
            <person name="Mongin E."/>
            <person name="Murphy S.D."/>
            <person name="O'Brochta D.A."/>
            <person name="Pfannkoch C."/>
            <person name="Qi R."/>
            <person name="Regier M.A."/>
            <person name="Remington K."/>
            <person name="Shao H."/>
            <person name="Sharakhova M.V."/>
            <person name="Sitter C.D."/>
            <person name="Shetty J."/>
            <person name="Smith T.J."/>
            <person name="Strong R."/>
            <person name="Sun J."/>
            <person name="Thomasova D."/>
            <person name="Ton L.Q."/>
            <person name="Topalis P."/>
            <person name="Tu Z."/>
            <person name="Unger M.F."/>
            <person name="Walenz B."/>
            <person name="Wang A."/>
            <person name="Wang J."/>
            <person name="Wang M."/>
            <person name="Wang X."/>
            <person name="Woodford K.J."/>
            <person name="Wortman J.R."/>
            <person name="Wu M."/>
            <person name="Yao A."/>
            <person name="Zdobnov E.M."/>
            <person name="Zhang H."/>
            <person name="Zhao Q."/>
            <person name="Zhao S."/>
            <person name="Zhu S.C."/>
            <person name="Zhimulev I."/>
            <person name="Coluzzi M."/>
            <person name="della Torre A."/>
            <person name="Roth C.W."/>
            <person name="Louis C."/>
            <person name="Kalush F."/>
            <person name="Mural R.J."/>
            <person name="Myers E.W."/>
            <person name="Adams M.D."/>
            <person name="Smith H.O."/>
            <person name="Broder S."/>
            <person name="Gardner M.J."/>
            <person name="Fraser C.M."/>
            <person name="Birney E."/>
            <person name="Bork P."/>
            <person name="Brey P.T."/>
            <person name="Venter J.C."/>
            <person name="Weissenbach J."/>
            <person name="Kafatos F.C."/>
            <person name="Collins F.H."/>
            <person name="Hoffman S.L."/>
        </authorList>
    </citation>
    <scope>NUCLEOTIDE SEQUENCE [LARGE SCALE GENOMIC DNA]</scope>
    <source>
        <strain evidence="15">PEST</strain>
    </source>
</reference>
<accession>Q7Q4E1</accession>
<dbReference type="PROSITE" id="PS00086">
    <property type="entry name" value="CYTOCHROME_P450"/>
    <property type="match status" value="1"/>
</dbReference>
<dbReference type="Pfam" id="PF00067">
    <property type="entry name" value="p450"/>
    <property type="match status" value="1"/>
</dbReference>
<evidence type="ECO:0000256" key="14">
    <source>
        <dbReference type="SAM" id="Phobius"/>
    </source>
</evidence>
<sequence length="506" mass="58490">FKSYTTKMFVLVAVFVVYLSYLLLKYHQKRQERLKLLRYFPGPQPEYILGCSYLFYNKSITEIFDTIVDSHAQYGKDICLIGAFNMLELEIASAQNIEKVLLAKTTKKSYQYDFLEPWLGTGLLLSFGEKWFQRRKIITPSFHFKILDQFMDVFNQEADTLVSKLERHVDQQEFDIYDHITLYALDSICATSMGVHINAQKDPNNEYTQGVKKVSEYVFRRIFSVLNQFPALFVLYSYAREQGRIIKRLHDFTNTVIDTRRKQLARENKPVQVDDYSKHRDTFLDQLLKVRVNGQPLSTADIREEVDTFMFEGHDTTTSGISFTILQLAKHQDVQQKLYEEIDTVLGESAKTIVLTNALLQELKYLDLVIKESLRLVPPVPFVGRKLLEDMEMNGTVVPAGTTISLNIFCLHRNPEVFPEPEKFIPERFSDANEIPRGPYDYIPFSAGSRNCIGQKYALLEMKVTIVKLLASYRILPGESIDQVRYKADLVIRPSGGIPVKLTRRS</sequence>
<keyword evidence="14" id="KW-1133">Transmembrane helix</keyword>
<reference evidence="15" key="3">
    <citation type="journal article" date="2004" name="Trends Parasitol.">
        <title>The Anopheles gambiae genome: an update.</title>
        <authorList>
            <person name="Mongin E."/>
            <person name="Louis C."/>
            <person name="Holt R.A."/>
            <person name="Birney E."/>
            <person name="Collins F.H."/>
        </authorList>
    </citation>
    <scope>NUCLEOTIDE SEQUENCE</scope>
    <source>
        <strain evidence="15">PEST</strain>
    </source>
</reference>
<dbReference type="PANTHER" id="PTHR24291:SF187">
    <property type="entry name" value="CYTOCHROME P450 4AE1-RELATED"/>
    <property type="match status" value="1"/>
</dbReference>
<protein>
    <submittedName>
        <fullName evidence="15">AGAP008356-PA</fullName>
    </submittedName>
</protein>
<dbReference type="AlphaFoldDB" id="Q7Q4E1"/>
<evidence type="ECO:0000313" key="15">
    <source>
        <dbReference type="EMBL" id="EAA12159.4"/>
    </source>
</evidence>
<evidence type="ECO:0000256" key="4">
    <source>
        <dbReference type="ARBA" id="ARBA00010617"/>
    </source>
</evidence>
<dbReference type="KEGG" id="aga:1277624"/>
<gene>
    <name evidence="15" type="ORF">AgaP_AGAP008356</name>
</gene>
<proteinExistence type="inferred from homology"/>
<dbReference type="CDD" id="cd20628">
    <property type="entry name" value="CYP4"/>
    <property type="match status" value="1"/>
</dbReference>
<evidence type="ECO:0000256" key="2">
    <source>
        <dbReference type="ARBA" id="ARBA00004174"/>
    </source>
</evidence>
<evidence type="ECO:0000256" key="1">
    <source>
        <dbReference type="ARBA" id="ARBA00001971"/>
    </source>
</evidence>
<evidence type="ECO:0000256" key="12">
    <source>
        <dbReference type="PIRSR" id="PIRSR602401-1"/>
    </source>
</evidence>
<comment type="cofactor">
    <cofactor evidence="1 12">
        <name>heme</name>
        <dbReference type="ChEBI" id="CHEBI:30413"/>
    </cofactor>
</comment>
<keyword evidence="10 12" id="KW-0408">Iron</keyword>
<dbReference type="PRINTS" id="PR00463">
    <property type="entry name" value="EP450I"/>
</dbReference>
<feature type="binding site" description="axial binding residue" evidence="12">
    <location>
        <position position="452"/>
    </location>
    <ligand>
        <name>heme</name>
        <dbReference type="ChEBI" id="CHEBI:30413"/>
    </ligand>
    <ligandPart>
        <name>Fe</name>
        <dbReference type="ChEBI" id="CHEBI:18248"/>
    </ligandPart>
</feature>
<evidence type="ECO:0000256" key="8">
    <source>
        <dbReference type="ARBA" id="ARBA00022848"/>
    </source>
</evidence>
<feature type="non-terminal residue" evidence="15">
    <location>
        <position position="1"/>
    </location>
</feature>
<evidence type="ECO:0000256" key="3">
    <source>
        <dbReference type="ARBA" id="ARBA00004406"/>
    </source>
</evidence>
<name>Q7Q4E1_ANOGA</name>
<dbReference type="InParanoid" id="Q7Q4E1"/>
<dbReference type="EMBL" id="AAAB01008964">
    <property type="protein sequence ID" value="EAA12159.4"/>
    <property type="molecule type" value="Genomic_DNA"/>
</dbReference>
<reference evidence="15" key="2">
    <citation type="submission" date="2002-03" db="EMBL/GenBank/DDBJ databases">
        <authorList>
            <consortium name="The Anopheles Genome Sequencing Consortium"/>
        </authorList>
    </citation>
    <scope>NUCLEOTIDE SEQUENCE</scope>
    <source>
        <strain evidence="15">PEST</strain>
    </source>
</reference>
<keyword evidence="8" id="KW-0492">Microsome</keyword>
<keyword evidence="7" id="KW-0256">Endoplasmic reticulum</keyword>
<keyword evidence="6 12" id="KW-0479">Metal-binding</keyword>
<keyword evidence="9 13" id="KW-0560">Oxidoreductase</keyword>
<dbReference type="GO" id="GO:0005789">
    <property type="term" value="C:endoplasmic reticulum membrane"/>
    <property type="evidence" value="ECO:0007669"/>
    <property type="project" value="UniProtKB-SubCell"/>
</dbReference>
<organism evidence="15">
    <name type="scientific">Anopheles gambiae</name>
    <name type="common">African malaria mosquito</name>
    <dbReference type="NCBI Taxonomy" id="7165"/>
    <lineage>
        <taxon>Eukaryota</taxon>
        <taxon>Metazoa</taxon>
        <taxon>Ecdysozoa</taxon>
        <taxon>Arthropoda</taxon>
        <taxon>Hexapoda</taxon>
        <taxon>Insecta</taxon>
        <taxon>Pterygota</taxon>
        <taxon>Neoptera</taxon>
        <taxon>Endopterygota</taxon>
        <taxon>Diptera</taxon>
        <taxon>Nematocera</taxon>
        <taxon>Culicoidea</taxon>
        <taxon>Culicidae</taxon>
        <taxon>Anophelinae</taxon>
        <taxon>Anopheles</taxon>
    </lineage>
</organism>
<dbReference type="GO" id="GO:0020037">
    <property type="term" value="F:heme binding"/>
    <property type="evidence" value="ECO:0007669"/>
    <property type="project" value="InterPro"/>
</dbReference>
<comment type="similarity">
    <text evidence="4 13">Belongs to the cytochrome P450 family.</text>
</comment>
<dbReference type="InterPro" id="IPR036396">
    <property type="entry name" value="Cyt_P450_sf"/>
</dbReference>
<dbReference type="SUPFAM" id="SSF48264">
    <property type="entry name" value="Cytochrome P450"/>
    <property type="match status" value="1"/>
</dbReference>
<keyword evidence="5 12" id="KW-0349">Heme</keyword>
<evidence type="ECO:0000256" key="7">
    <source>
        <dbReference type="ARBA" id="ARBA00022824"/>
    </source>
</evidence>
<dbReference type="PaxDb" id="7165-AGAP008356-PA"/>
<reference evidence="15" key="4">
    <citation type="journal article" date="2007" name="Genome Biol.">
        <title>Update of the Anopheles gambiae PEST genome assembly.</title>
        <authorList>
            <person name="Sharakhova M.V."/>
            <person name="Hammond M.P."/>
            <person name="Lobo N.F."/>
            <person name="Krzywinski J."/>
            <person name="Unger M.F."/>
            <person name="Hillenmeyer M.E."/>
            <person name="Bruggner R.V."/>
            <person name="Birney E."/>
            <person name="Collins F.H."/>
        </authorList>
    </citation>
    <scope>NUCLEOTIDE SEQUENCE</scope>
    <source>
        <strain evidence="15">PEST</strain>
    </source>
</reference>
<feature type="transmembrane region" description="Helical" evidence="14">
    <location>
        <begin position="6"/>
        <end position="24"/>
    </location>
</feature>
<dbReference type="eggNOG" id="KOG0157">
    <property type="taxonomic scope" value="Eukaryota"/>
</dbReference>
<keyword evidence="14" id="KW-0812">Transmembrane</keyword>
<evidence type="ECO:0000256" key="10">
    <source>
        <dbReference type="ARBA" id="ARBA00023004"/>
    </source>
</evidence>
<evidence type="ECO:0000256" key="9">
    <source>
        <dbReference type="ARBA" id="ARBA00023002"/>
    </source>
</evidence>
<dbReference type="FunFam" id="1.10.630.10:FF:000182">
    <property type="entry name" value="Cytochrome P450 3A4"/>
    <property type="match status" value="1"/>
</dbReference>
<dbReference type="GO" id="GO:0004497">
    <property type="term" value="F:monooxygenase activity"/>
    <property type="evidence" value="ECO:0007669"/>
    <property type="project" value="UniProtKB-KW"/>
</dbReference>
<keyword evidence="11 13" id="KW-0503">Monooxygenase</keyword>
<evidence type="ECO:0000256" key="5">
    <source>
        <dbReference type="ARBA" id="ARBA00022617"/>
    </source>
</evidence>
<keyword evidence="14" id="KW-0472">Membrane</keyword>
<dbReference type="InterPro" id="IPR050196">
    <property type="entry name" value="Cytochrome_P450_Monoox"/>
</dbReference>
<evidence type="ECO:0000256" key="11">
    <source>
        <dbReference type="ARBA" id="ARBA00023033"/>
    </source>
</evidence>
<dbReference type="VEuPathDB" id="VectorBase:AGAP008356"/>